<evidence type="ECO:0000256" key="7">
    <source>
        <dbReference type="PROSITE-ProRule" id="PRU00047"/>
    </source>
</evidence>
<dbReference type="Proteomes" id="UP001302812">
    <property type="component" value="Unassembled WGS sequence"/>
</dbReference>
<feature type="domain" description="CCHC-type" evidence="9">
    <location>
        <begin position="449"/>
        <end position="462"/>
    </location>
</feature>
<feature type="compositionally biased region" description="Basic and acidic residues" evidence="8">
    <location>
        <begin position="162"/>
        <end position="171"/>
    </location>
</feature>
<feature type="region of interest" description="Disordered" evidence="8">
    <location>
        <begin position="1"/>
        <end position="108"/>
    </location>
</feature>
<dbReference type="RefSeq" id="XP_064671274.1">
    <property type="nucleotide sequence ID" value="XM_064814871.1"/>
</dbReference>
<dbReference type="PANTHER" id="PTHR46543:SF1">
    <property type="entry name" value="ZINC FINGER CCHC DOMAIN-CONTAINING PROTEIN 7"/>
    <property type="match status" value="1"/>
</dbReference>
<keyword evidence="3" id="KW-0677">Repeat</keyword>
<evidence type="ECO:0000256" key="5">
    <source>
        <dbReference type="ARBA" id="ARBA00022833"/>
    </source>
</evidence>
<dbReference type="AlphaFoldDB" id="A0AAN6TFX0"/>
<keyword evidence="5" id="KW-0862">Zinc</keyword>
<keyword evidence="4 7" id="KW-0863">Zinc-finger</keyword>
<dbReference type="GO" id="GO:0003723">
    <property type="term" value="F:RNA binding"/>
    <property type="evidence" value="ECO:0007669"/>
    <property type="project" value="TreeGrafter"/>
</dbReference>
<dbReference type="GO" id="GO:0071035">
    <property type="term" value="P:nuclear polyadenylation-dependent rRNA catabolic process"/>
    <property type="evidence" value="ECO:0007669"/>
    <property type="project" value="TreeGrafter"/>
</dbReference>
<reference evidence="10" key="1">
    <citation type="journal article" date="2023" name="Mol. Phylogenet. Evol.">
        <title>Genome-scale phylogeny and comparative genomics of the fungal order Sordariales.</title>
        <authorList>
            <person name="Hensen N."/>
            <person name="Bonometti L."/>
            <person name="Westerberg I."/>
            <person name="Brannstrom I.O."/>
            <person name="Guillou S."/>
            <person name="Cros-Aarteil S."/>
            <person name="Calhoun S."/>
            <person name="Haridas S."/>
            <person name="Kuo A."/>
            <person name="Mondo S."/>
            <person name="Pangilinan J."/>
            <person name="Riley R."/>
            <person name="LaButti K."/>
            <person name="Andreopoulos B."/>
            <person name="Lipzen A."/>
            <person name="Chen C."/>
            <person name="Yan M."/>
            <person name="Daum C."/>
            <person name="Ng V."/>
            <person name="Clum A."/>
            <person name="Steindorff A."/>
            <person name="Ohm R.A."/>
            <person name="Martin F."/>
            <person name="Silar P."/>
            <person name="Natvig D.O."/>
            <person name="Lalanne C."/>
            <person name="Gautier V."/>
            <person name="Ament-Velasquez S.L."/>
            <person name="Kruys A."/>
            <person name="Hutchinson M.I."/>
            <person name="Powell A.J."/>
            <person name="Barry K."/>
            <person name="Miller A.N."/>
            <person name="Grigoriev I.V."/>
            <person name="Debuchy R."/>
            <person name="Gladieux P."/>
            <person name="Hiltunen Thoren M."/>
            <person name="Johannesson H."/>
        </authorList>
    </citation>
    <scope>NUCLEOTIDE SEQUENCE</scope>
    <source>
        <strain evidence="10">CBS 508.74</strain>
    </source>
</reference>
<keyword evidence="11" id="KW-1185">Reference proteome</keyword>
<feature type="compositionally biased region" description="Polar residues" evidence="8">
    <location>
        <begin position="552"/>
        <end position="573"/>
    </location>
</feature>
<feature type="region of interest" description="Disordered" evidence="8">
    <location>
        <begin position="531"/>
        <end position="623"/>
    </location>
</feature>
<evidence type="ECO:0000256" key="4">
    <source>
        <dbReference type="ARBA" id="ARBA00022771"/>
    </source>
</evidence>
<dbReference type="GO" id="GO:0071037">
    <property type="term" value="P:nuclear polyadenylation-dependent snRNA catabolic process"/>
    <property type="evidence" value="ECO:0007669"/>
    <property type="project" value="TreeGrafter"/>
</dbReference>
<dbReference type="GO" id="GO:0071036">
    <property type="term" value="P:nuclear polyadenylation-dependent snoRNA catabolic process"/>
    <property type="evidence" value="ECO:0007669"/>
    <property type="project" value="TreeGrafter"/>
</dbReference>
<evidence type="ECO:0000256" key="2">
    <source>
        <dbReference type="ARBA" id="ARBA00022723"/>
    </source>
</evidence>
<gene>
    <name evidence="10" type="ORF">N656DRAFT_777688</name>
</gene>
<accession>A0AAN6TFX0</accession>
<feature type="domain" description="CCHC-type" evidence="9">
    <location>
        <begin position="385"/>
        <end position="401"/>
    </location>
</feature>
<keyword evidence="2" id="KW-0479">Metal-binding</keyword>
<dbReference type="PANTHER" id="PTHR46543">
    <property type="entry name" value="ZINC FINGER CCHC DOMAIN-CONTAINING PROTEIN 7"/>
    <property type="match status" value="1"/>
</dbReference>
<comment type="subcellular location">
    <subcellularLocation>
        <location evidence="1">Nucleus</location>
    </subcellularLocation>
</comment>
<dbReference type="GO" id="GO:0008270">
    <property type="term" value="F:zinc ion binding"/>
    <property type="evidence" value="ECO:0007669"/>
    <property type="project" value="UniProtKB-KW"/>
</dbReference>
<feature type="region of interest" description="Disordered" evidence="8">
    <location>
        <begin position="122"/>
        <end position="194"/>
    </location>
</feature>
<keyword evidence="6" id="KW-0539">Nucleus</keyword>
<dbReference type="GO" id="GO:0071031">
    <property type="term" value="P:nuclear mRNA surveillance of mRNA 3'-end processing"/>
    <property type="evidence" value="ECO:0007669"/>
    <property type="project" value="TreeGrafter"/>
</dbReference>
<name>A0AAN6TFX0_9PEZI</name>
<organism evidence="10 11">
    <name type="scientific">Canariomyces notabilis</name>
    <dbReference type="NCBI Taxonomy" id="2074819"/>
    <lineage>
        <taxon>Eukaryota</taxon>
        <taxon>Fungi</taxon>
        <taxon>Dikarya</taxon>
        <taxon>Ascomycota</taxon>
        <taxon>Pezizomycotina</taxon>
        <taxon>Sordariomycetes</taxon>
        <taxon>Sordariomycetidae</taxon>
        <taxon>Sordariales</taxon>
        <taxon>Chaetomiaceae</taxon>
        <taxon>Canariomyces</taxon>
    </lineage>
</organism>
<evidence type="ECO:0000259" key="9">
    <source>
        <dbReference type="PROSITE" id="PS50158"/>
    </source>
</evidence>
<evidence type="ECO:0000256" key="8">
    <source>
        <dbReference type="SAM" id="MobiDB-lite"/>
    </source>
</evidence>
<dbReference type="GO" id="GO:0031499">
    <property type="term" value="C:TRAMP complex"/>
    <property type="evidence" value="ECO:0007669"/>
    <property type="project" value="TreeGrafter"/>
</dbReference>
<dbReference type="EMBL" id="MU853338">
    <property type="protein sequence ID" value="KAK4113704.1"/>
    <property type="molecule type" value="Genomic_DNA"/>
</dbReference>
<protein>
    <recommendedName>
        <fullName evidence="9">CCHC-type domain-containing protein</fullName>
    </recommendedName>
</protein>
<feature type="compositionally biased region" description="Basic residues" evidence="8">
    <location>
        <begin position="610"/>
        <end position="623"/>
    </location>
</feature>
<dbReference type="Gene3D" id="4.10.60.10">
    <property type="entry name" value="Zinc finger, CCHC-type"/>
    <property type="match status" value="1"/>
</dbReference>
<reference evidence="10" key="2">
    <citation type="submission" date="2023-05" db="EMBL/GenBank/DDBJ databases">
        <authorList>
            <consortium name="Lawrence Berkeley National Laboratory"/>
            <person name="Steindorff A."/>
            <person name="Hensen N."/>
            <person name="Bonometti L."/>
            <person name="Westerberg I."/>
            <person name="Brannstrom I.O."/>
            <person name="Guillou S."/>
            <person name="Cros-Aarteil S."/>
            <person name="Calhoun S."/>
            <person name="Haridas S."/>
            <person name="Kuo A."/>
            <person name="Mondo S."/>
            <person name="Pangilinan J."/>
            <person name="Riley R."/>
            <person name="Labutti K."/>
            <person name="Andreopoulos B."/>
            <person name="Lipzen A."/>
            <person name="Chen C."/>
            <person name="Yanf M."/>
            <person name="Daum C."/>
            <person name="Ng V."/>
            <person name="Clum A."/>
            <person name="Ohm R."/>
            <person name="Martin F."/>
            <person name="Silar P."/>
            <person name="Natvig D."/>
            <person name="Lalanne C."/>
            <person name="Gautier V."/>
            <person name="Ament-Velasquez S.L."/>
            <person name="Kruys A."/>
            <person name="Hutchinson M.I."/>
            <person name="Powell A.J."/>
            <person name="Barry K."/>
            <person name="Miller A.N."/>
            <person name="Grigoriev I.V."/>
            <person name="Debuchy R."/>
            <person name="Gladieux P."/>
            <person name="Thoren M.H."/>
            <person name="Johannesson H."/>
        </authorList>
    </citation>
    <scope>NUCLEOTIDE SEQUENCE</scope>
    <source>
        <strain evidence="10">CBS 508.74</strain>
    </source>
</reference>
<evidence type="ECO:0000256" key="6">
    <source>
        <dbReference type="ARBA" id="ARBA00023242"/>
    </source>
</evidence>
<feature type="compositionally biased region" description="Polar residues" evidence="8">
    <location>
        <begin position="77"/>
        <end position="88"/>
    </location>
</feature>
<dbReference type="GO" id="GO:0071038">
    <property type="term" value="P:TRAMP-dependent tRNA surveillance pathway"/>
    <property type="evidence" value="ECO:0007669"/>
    <property type="project" value="TreeGrafter"/>
</dbReference>
<dbReference type="GO" id="GO:0071039">
    <property type="term" value="P:nuclear polyadenylation-dependent CUT catabolic process"/>
    <property type="evidence" value="ECO:0007669"/>
    <property type="project" value="TreeGrafter"/>
</dbReference>
<feature type="compositionally biased region" description="Polar residues" evidence="8">
    <location>
        <begin position="179"/>
        <end position="188"/>
    </location>
</feature>
<comment type="caution">
    <text evidence="10">The sequence shown here is derived from an EMBL/GenBank/DDBJ whole genome shotgun (WGS) entry which is preliminary data.</text>
</comment>
<dbReference type="SUPFAM" id="SSF57756">
    <property type="entry name" value="Retrovirus zinc finger-like domains"/>
    <property type="match status" value="1"/>
</dbReference>
<evidence type="ECO:0000256" key="1">
    <source>
        <dbReference type="ARBA" id="ARBA00004123"/>
    </source>
</evidence>
<dbReference type="InterPro" id="IPR051644">
    <property type="entry name" value="TRAMP_AT-DNA-binding"/>
</dbReference>
<evidence type="ECO:0000256" key="3">
    <source>
        <dbReference type="ARBA" id="ARBA00022737"/>
    </source>
</evidence>
<evidence type="ECO:0000313" key="11">
    <source>
        <dbReference type="Proteomes" id="UP001302812"/>
    </source>
</evidence>
<dbReference type="InterPro" id="IPR036875">
    <property type="entry name" value="Znf_CCHC_sf"/>
</dbReference>
<sequence length="623" mass="67711">MDTSVASPGHGEISSKSASNRKRSSPGASSSHSGEPNGGMESRKDGSLSPRKRVKVDDDVANRARELKAGTIEVLQSAGQEPLQTSESAVEAPPKARSGWNHGVSNGLRTSFAGAAKDRFARSSLARAPESPASFDAGSVSDSRVTGDGEDVISPAQDGQSESERVAEEPARNGAQPASVKTTSQKAQEPSDWVMPPPASPAWHSQVKGKHQSVWEQKFVDWCKTLLQLNWKKIRVDTARGRNRVFETYSKWIGTVDGLSKNKAAVARRAAVDYSQTAQFVADLADIPPPSEPQPMDPLPSVAEDKVLSAAAIKASEIPRASIVGPDGLDSGYRARYFPGIGPDETFCLMCATRGHDSAECPEMACRFCPDAGKHPSFSCPTRLRCIKCRQLGHTKKDCQEKLALAPEEMECAFCQSPDHLEASCSVLWRSFSFNPDTVRRVRSLPIFCYCCGRQGHYGPVCGLNPQRADKSQWETWSQLNCDRYIDPASTEVAIAFSGSGVNSASSYDRPDLGKSIVPRRHIIFEEAEDEENEGFIRPPVQKAGRTGHIVFSNNSRSNNPGETRSSKQSTASYARGGYSRAEPPLPPGPPPPLPPQGYREDSRPNGGQRARKGKRERNRSNY</sequence>
<evidence type="ECO:0000313" key="10">
    <source>
        <dbReference type="EMBL" id="KAK4113704.1"/>
    </source>
</evidence>
<feature type="compositionally biased region" description="Basic and acidic residues" evidence="8">
    <location>
        <begin position="55"/>
        <end position="68"/>
    </location>
</feature>
<dbReference type="SMART" id="SM00343">
    <property type="entry name" value="ZnF_C2HC"/>
    <property type="match status" value="4"/>
</dbReference>
<dbReference type="PROSITE" id="PS50158">
    <property type="entry name" value="ZF_CCHC"/>
    <property type="match status" value="2"/>
</dbReference>
<feature type="compositionally biased region" description="Pro residues" evidence="8">
    <location>
        <begin position="584"/>
        <end position="596"/>
    </location>
</feature>
<proteinExistence type="predicted"/>
<dbReference type="InterPro" id="IPR001878">
    <property type="entry name" value="Znf_CCHC"/>
</dbReference>
<dbReference type="GeneID" id="89938996"/>